<name>A0A4U7BR20_9BACT</name>
<evidence type="ECO:0000313" key="3">
    <source>
        <dbReference type="EMBL" id="TKX32770.1"/>
    </source>
</evidence>
<evidence type="ECO:0000313" key="4">
    <source>
        <dbReference type="Proteomes" id="UP000310353"/>
    </source>
</evidence>
<evidence type="ECO:0000256" key="1">
    <source>
        <dbReference type="SAM" id="SignalP"/>
    </source>
</evidence>
<protein>
    <submittedName>
        <fullName evidence="3">Exporting protein</fullName>
    </submittedName>
</protein>
<organism evidence="3 4">
    <name type="scientific">Campylobacter aviculae</name>
    <dbReference type="NCBI Taxonomy" id="2510190"/>
    <lineage>
        <taxon>Bacteria</taxon>
        <taxon>Pseudomonadati</taxon>
        <taxon>Campylobacterota</taxon>
        <taxon>Epsilonproteobacteria</taxon>
        <taxon>Campylobacterales</taxon>
        <taxon>Campylobacteraceae</taxon>
        <taxon>Campylobacter</taxon>
    </lineage>
</organism>
<sequence length="244" mass="27623">MLKFIAFFLTLSITLFAASFDLKPIRADLLKVDDVYGYIKDSPEIKINSGGIVIQQFKSSKSIIARASVIAKENGLAKLEFSVFSDLKQDALPLPNVLPKSGDEVVLNFLYDRGVIIAPDETTYNDLVSDFPQIYFTHIDIFGAQLIRTSILAPKRSDFRKFCADNAVGILIFALENKAKIIDCQNFNELYEFPIEKASSVQIPFYSRVSGYKSNFFDFNTQEIGNYYKYYNALIDFSGIKMNQ</sequence>
<dbReference type="Pfam" id="PF15436">
    <property type="entry name" value="PGBA_N"/>
    <property type="match status" value="1"/>
</dbReference>
<accession>A0A4U7BR20</accession>
<dbReference type="RefSeq" id="WP_137621799.1">
    <property type="nucleotide sequence ID" value="NZ_NXMA01000003.1"/>
</dbReference>
<feature type="domain" description="Plasminogen-binding protein PgbA N-terminal" evidence="2">
    <location>
        <begin position="25"/>
        <end position="235"/>
    </location>
</feature>
<feature type="chain" id="PRO_5020990058" evidence="1">
    <location>
        <begin position="18"/>
        <end position="244"/>
    </location>
</feature>
<dbReference type="InterPro" id="IPR029276">
    <property type="entry name" value="PgbA_N"/>
</dbReference>
<dbReference type="EMBL" id="NXMA01000003">
    <property type="protein sequence ID" value="TKX32770.1"/>
    <property type="molecule type" value="Genomic_DNA"/>
</dbReference>
<proteinExistence type="predicted"/>
<dbReference type="AlphaFoldDB" id="A0A4U7BR20"/>
<gene>
    <name evidence="3" type="ORF">CQA76_02095</name>
</gene>
<reference evidence="3 4" key="1">
    <citation type="submission" date="2018-05" db="EMBL/GenBank/DDBJ databases">
        <title>Novel Campyloabacter and Helicobacter Species and Strains.</title>
        <authorList>
            <person name="Mannion A.J."/>
            <person name="Shen Z."/>
            <person name="Fox J.G."/>
        </authorList>
    </citation>
    <scope>NUCLEOTIDE SEQUENCE [LARGE SCALE GENOMIC DNA]</scope>
    <source>
        <strain evidence="4">MIT17-670</strain>
    </source>
</reference>
<keyword evidence="1" id="KW-0732">Signal</keyword>
<feature type="signal peptide" evidence="1">
    <location>
        <begin position="1"/>
        <end position="17"/>
    </location>
</feature>
<keyword evidence="4" id="KW-1185">Reference proteome</keyword>
<dbReference type="OrthoDB" id="5372482at2"/>
<comment type="caution">
    <text evidence="3">The sequence shown here is derived from an EMBL/GenBank/DDBJ whole genome shotgun (WGS) entry which is preliminary data.</text>
</comment>
<evidence type="ECO:0000259" key="2">
    <source>
        <dbReference type="Pfam" id="PF15436"/>
    </source>
</evidence>
<dbReference type="Proteomes" id="UP000310353">
    <property type="component" value="Unassembled WGS sequence"/>
</dbReference>